<dbReference type="InterPro" id="IPR014922">
    <property type="entry name" value="YdhG-like"/>
</dbReference>
<evidence type="ECO:0000313" key="4">
    <source>
        <dbReference type="Proteomes" id="UP000234483"/>
    </source>
</evidence>
<feature type="domain" description="YdhG-like" evidence="1">
    <location>
        <begin position="25"/>
        <end position="126"/>
    </location>
</feature>
<sequence length="138" mass="14780">MAAEPKTRPTDASVDDFLAASPPARQADAAVVRDLLAEIAGAPAVMWGPSIVGFGAYQTPGPKPMDWPLLGFSPRKTELVLYFASDFPEREALLARLGKHRSAVSCVYIKRLADIDLAVLREMAQASAAWTRGGHTAC</sequence>
<dbReference type="Proteomes" id="UP000281192">
    <property type="component" value="Chromosome"/>
</dbReference>
<dbReference type="Pfam" id="PF08818">
    <property type="entry name" value="DUF1801"/>
    <property type="match status" value="1"/>
</dbReference>
<evidence type="ECO:0000313" key="5">
    <source>
        <dbReference type="Proteomes" id="UP000281192"/>
    </source>
</evidence>
<accession>A0A2N5CMZ4</accession>
<protein>
    <recommendedName>
        <fullName evidence="1">YdhG-like domain-containing protein</fullName>
    </recommendedName>
</protein>
<organism evidence="3 4">
    <name type="scientific">Caulobacter flavus</name>
    <dbReference type="NCBI Taxonomy" id="1679497"/>
    <lineage>
        <taxon>Bacteria</taxon>
        <taxon>Pseudomonadati</taxon>
        <taxon>Pseudomonadota</taxon>
        <taxon>Alphaproteobacteria</taxon>
        <taxon>Caulobacterales</taxon>
        <taxon>Caulobacteraceae</taxon>
        <taxon>Caulobacter</taxon>
    </lineage>
</organism>
<gene>
    <name evidence="2" type="ORF">C1707_10015</name>
    <name evidence="3" type="ORF">CFHF_21490</name>
</gene>
<dbReference type="EMBL" id="PJRQ01000044">
    <property type="protein sequence ID" value="PLR07807.1"/>
    <property type="molecule type" value="Genomic_DNA"/>
</dbReference>
<name>A0A2N5CMZ4_9CAUL</name>
<dbReference type="Proteomes" id="UP000234483">
    <property type="component" value="Unassembled WGS sequence"/>
</dbReference>
<evidence type="ECO:0000313" key="2">
    <source>
        <dbReference type="EMBL" id="AYV46571.1"/>
    </source>
</evidence>
<keyword evidence="5" id="KW-1185">Reference proteome</keyword>
<dbReference type="OrthoDB" id="5951444at2"/>
<proteinExistence type="predicted"/>
<reference evidence="2 5" key="2">
    <citation type="submission" date="2018-01" db="EMBL/GenBank/DDBJ databases">
        <title>Complete genome sequence of Caulobacter flavus RHGG3.</title>
        <authorList>
            <person name="Yang E."/>
        </authorList>
    </citation>
    <scope>NUCLEOTIDE SEQUENCE [LARGE SCALE GENOMIC DNA]</scope>
    <source>
        <strain evidence="2 5">RHGG3</strain>
    </source>
</reference>
<evidence type="ECO:0000259" key="1">
    <source>
        <dbReference type="Pfam" id="PF08818"/>
    </source>
</evidence>
<reference evidence="3 4" key="1">
    <citation type="submission" date="2017-12" db="EMBL/GenBank/DDBJ databases">
        <title>The genome sequence of Caulobacter flavus CGMCC1 15093.</title>
        <authorList>
            <person name="Gao J."/>
            <person name="Mao X."/>
            <person name="Sun J."/>
        </authorList>
    </citation>
    <scope>NUCLEOTIDE SEQUENCE [LARGE SCALE GENOMIC DNA]</scope>
    <source>
        <strain evidence="3 4">CGMCC1 15093</strain>
    </source>
</reference>
<dbReference type="SUPFAM" id="SSF159888">
    <property type="entry name" value="YdhG-like"/>
    <property type="match status" value="1"/>
</dbReference>
<dbReference type="RefSeq" id="WP_101714976.1">
    <property type="nucleotide sequence ID" value="NZ_CP026100.1"/>
</dbReference>
<evidence type="ECO:0000313" key="3">
    <source>
        <dbReference type="EMBL" id="PLR07807.1"/>
    </source>
</evidence>
<dbReference type="EMBL" id="CP026100">
    <property type="protein sequence ID" value="AYV46571.1"/>
    <property type="molecule type" value="Genomic_DNA"/>
</dbReference>
<dbReference type="AlphaFoldDB" id="A0A2N5CMZ4"/>
<dbReference type="KEGG" id="cfh:C1707_10015"/>